<evidence type="ECO:0000313" key="9">
    <source>
        <dbReference type="EMBL" id="SPQ93472.1"/>
    </source>
</evidence>
<evidence type="ECO:0000259" key="7">
    <source>
        <dbReference type="PROSITE" id="PS51665"/>
    </source>
</evidence>
<keyword evidence="9" id="KW-0496">Mitochondrion</keyword>
<evidence type="ECO:0000256" key="2">
    <source>
        <dbReference type="ARBA" id="ARBA00004245"/>
    </source>
</evidence>
<dbReference type="AlphaFoldDB" id="A0A0G4IL55"/>
<feature type="compositionally biased region" description="Basic and acidic residues" evidence="6">
    <location>
        <begin position="108"/>
        <end position="117"/>
    </location>
</feature>
<dbReference type="InterPro" id="IPR027012">
    <property type="entry name" value="Enkurin_dom"/>
</dbReference>
<dbReference type="PROSITE" id="PS51665">
    <property type="entry name" value="ENKURIN"/>
    <property type="match status" value="1"/>
</dbReference>
<reference evidence="8 10" key="1">
    <citation type="submission" date="2015-02" db="EMBL/GenBank/DDBJ databases">
        <authorList>
            <person name="Chooi Y.-H."/>
        </authorList>
    </citation>
    <scope>NUCLEOTIDE SEQUENCE [LARGE SCALE GENOMIC DNA]</scope>
    <source>
        <strain evidence="8">E3</strain>
    </source>
</reference>
<protein>
    <recommendedName>
        <fullName evidence="7">Enkurin domain-containing protein</fullName>
    </recommendedName>
</protein>
<dbReference type="OrthoDB" id="2123594at2759"/>
<dbReference type="PANTHER" id="PTHR21490">
    <property type="entry name" value="ENKURIN-RELATED"/>
    <property type="match status" value="1"/>
</dbReference>
<evidence type="ECO:0000256" key="6">
    <source>
        <dbReference type="SAM" id="MobiDB-lite"/>
    </source>
</evidence>
<organism evidence="8 10">
    <name type="scientific">Plasmodiophora brassicae</name>
    <name type="common">Clubroot disease agent</name>
    <dbReference type="NCBI Taxonomy" id="37360"/>
    <lineage>
        <taxon>Eukaryota</taxon>
        <taxon>Sar</taxon>
        <taxon>Rhizaria</taxon>
        <taxon>Endomyxa</taxon>
        <taxon>Phytomyxea</taxon>
        <taxon>Plasmodiophorida</taxon>
        <taxon>Plasmodiophoridae</taxon>
        <taxon>Plasmodiophora</taxon>
    </lineage>
</organism>
<evidence type="ECO:0000313" key="10">
    <source>
        <dbReference type="Proteomes" id="UP000039324"/>
    </source>
</evidence>
<name>A0A0G4IL55_PLABS</name>
<sequence length="279" mass="31748">MVAVVQRPMQEETIFGLIPRPKPPVPRPPRHKCGHKWDTPPTASTFGPAATTQLPVTNLSGSTDMPPMSHSFRQEAALFGPKNLARPNPVQYLRKADRMQIALVGEKKRHEPPHECNPKPAIPPPSDRPIMGLVTSKKFVKTNAIGVILSEPVKRTRKLRSEFTGRHAEFGKVPAYLDDVKREIQIEYDYIDKLHSRDKEKLPKETSIEQLPESERAALLNALKSKWGDVQRQYQAIAHHVILDTIGQVRRKEQFERDLVKLENDIEKLSKPVVLIRKE</sequence>
<dbReference type="Pfam" id="PF13864">
    <property type="entry name" value="Enkurin"/>
    <property type="match status" value="1"/>
</dbReference>
<evidence type="ECO:0000256" key="4">
    <source>
        <dbReference type="ARBA" id="ARBA00023212"/>
    </source>
</evidence>
<keyword evidence="10" id="KW-1185">Reference proteome</keyword>
<dbReference type="GO" id="GO:0005856">
    <property type="term" value="C:cytoskeleton"/>
    <property type="evidence" value="ECO:0007669"/>
    <property type="project" value="UniProtKB-SubCell"/>
</dbReference>
<keyword evidence="3" id="KW-0963">Cytoplasm</keyword>
<dbReference type="PANTHER" id="PTHR21490:SF0">
    <property type="entry name" value="ENKURIN"/>
    <property type="match status" value="1"/>
</dbReference>
<feature type="region of interest" description="Disordered" evidence="6">
    <location>
        <begin position="108"/>
        <end position="128"/>
    </location>
</feature>
<dbReference type="GO" id="GO:0005516">
    <property type="term" value="F:calmodulin binding"/>
    <property type="evidence" value="ECO:0007669"/>
    <property type="project" value="TreeGrafter"/>
</dbReference>
<dbReference type="EMBL" id="CDSF01000046">
    <property type="protein sequence ID" value="CEO95981.1"/>
    <property type="molecule type" value="Genomic_DNA"/>
</dbReference>
<keyword evidence="4" id="KW-0206">Cytoskeleton</keyword>
<geneLocation type="mitochondrion" evidence="9"/>
<keyword evidence="5" id="KW-0966">Cell projection</keyword>
<dbReference type="OMA" id="DIPSRYD"/>
<feature type="domain" description="Enkurin" evidence="7">
    <location>
        <begin position="181"/>
        <end position="277"/>
    </location>
</feature>
<dbReference type="GO" id="GO:0005929">
    <property type="term" value="C:cilium"/>
    <property type="evidence" value="ECO:0007669"/>
    <property type="project" value="UniProtKB-SubCell"/>
</dbReference>
<evidence type="ECO:0000313" key="8">
    <source>
        <dbReference type="EMBL" id="CEO95981.1"/>
    </source>
</evidence>
<dbReference type="InterPro" id="IPR052102">
    <property type="entry name" value="Enkurin_domain-protein"/>
</dbReference>
<reference evidence="9 11" key="2">
    <citation type="submission" date="2018-03" db="EMBL/GenBank/DDBJ databases">
        <authorList>
            <person name="Fogelqvist J."/>
        </authorList>
    </citation>
    <scope>NUCLEOTIDE SEQUENCE [LARGE SCALE GENOMIC DNA]</scope>
</reference>
<comment type="subcellular location">
    <subcellularLocation>
        <location evidence="1">Cell projection</location>
        <location evidence="1">Cilium</location>
    </subcellularLocation>
    <subcellularLocation>
        <location evidence="2">Cytoplasm</location>
        <location evidence="2">Cytoskeleton</location>
    </subcellularLocation>
</comment>
<proteinExistence type="predicted"/>
<dbReference type="STRING" id="37360.A0A0G4IL55"/>
<dbReference type="Proteomes" id="UP000290189">
    <property type="component" value="Unassembled WGS sequence"/>
</dbReference>
<evidence type="ECO:0000256" key="5">
    <source>
        <dbReference type="ARBA" id="ARBA00023273"/>
    </source>
</evidence>
<evidence type="ECO:0000256" key="1">
    <source>
        <dbReference type="ARBA" id="ARBA00004138"/>
    </source>
</evidence>
<gene>
    <name evidence="8" type="ORF">PBRA_004671</name>
    <name evidence="9" type="ORF">PLBR_LOCUS687</name>
</gene>
<dbReference type="Proteomes" id="UP000039324">
    <property type="component" value="Unassembled WGS sequence"/>
</dbReference>
<evidence type="ECO:0000256" key="3">
    <source>
        <dbReference type="ARBA" id="ARBA00022490"/>
    </source>
</evidence>
<accession>A0A0G4IL55</accession>
<dbReference type="EMBL" id="OVEO01000001">
    <property type="protein sequence ID" value="SPQ93472.1"/>
    <property type="molecule type" value="Genomic_DNA"/>
</dbReference>
<evidence type="ECO:0000313" key="11">
    <source>
        <dbReference type="Proteomes" id="UP000290189"/>
    </source>
</evidence>